<dbReference type="Proteomes" id="UP001522905">
    <property type="component" value="Unassembled WGS sequence"/>
</dbReference>
<dbReference type="EMBL" id="JAJIAO010000011">
    <property type="protein sequence ID" value="MCK8625209.1"/>
    <property type="molecule type" value="Genomic_DNA"/>
</dbReference>
<feature type="coiled-coil region" evidence="1">
    <location>
        <begin position="423"/>
        <end position="450"/>
    </location>
</feature>
<sequence length="483" mass="57060">MPTIKISRAQNGSAAIDYALGKNKLKEIDKQFLLNNKIDPKIVNTLNDRAVVKQCYNLIDVNYAKSEMKQTRMLANNRGKTQCMRFIQSFADYELNVKNPNSWQQANDMGIELAKKIAPNNEFAVYTHIDGEGHKVHNHIIMNMTNLKTGKKYHHNNDFRRVAKFNDEIAQKYFALTINLHNNNQIERKTIAERKLKEKNKYVWKDDLRKRIDNVIITQRPSSKLQFKKYLKQKGVIYNERGKNCSYSFLDVNKKHRTSRGTKLGQDYEKEHINDELVRQANELKQQADKLNPQCIETFDSRTKYYHQRTSDYNEQTEHSNKVSRKNYQPTIQQEQLFKPHIERTREFHEDAIKSYQNARAEQQNLSKTQFTLNEIFERIRRNIKNAIKYEVQRIKAITKQAMSKINRFLDNKLSFQGEQNIYNKIINNKLDLNKSIKELKKDKKVFQNTDKKYQISSSKKIIDKDSLNYASQHSPKIHGPHL</sequence>
<dbReference type="RefSeq" id="WP_248601928.1">
    <property type="nucleotide sequence ID" value="NZ_JAJIAO010000011.1"/>
</dbReference>
<keyword evidence="4" id="KW-1185">Reference proteome</keyword>
<feature type="domain" description="MobA/VirD2-like nuclease" evidence="2">
    <location>
        <begin position="47"/>
        <end position="173"/>
    </location>
</feature>
<accession>A0ABT0I396</accession>
<proteinExistence type="predicted"/>
<comment type="caution">
    <text evidence="3">The sequence shown here is derived from an EMBL/GenBank/DDBJ whole genome shotgun (WGS) entry which is preliminary data.</text>
</comment>
<name>A0ABT0I396_9LACO</name>
<evidence type="ECO:0000256" key="1">
    <source>
        <dbReference type="SAM" id="Coils"/>
    </source>
</evidence>
<gene>
    <name evidence="3" type="ORF">LNP07_06730</name>
</gene>
<evidence type="ECO:0000259" key="2">
    <source>
        <dbReference type="Pfam" id="PF03432"/>
    </source>
</evidence>
<organism evidence="3 4">
    <name type="scientific">Apilactobacillus xinyiensis</name>
    <dbReference type="NCBI Taxonomy" id="2841032"/>
    <lineage>
        <taxon>Bacteria</taxon>
        <taxon>Bacillati</taxon>
        <taxon>Bacillota</taxon>
        <taxon>Bacilli</taxon>
        <taxon>Lactobacillales</taxon>
        <taxon>Lactobacillaceae</taxon>
        <taxon>Apilactobacillus</taxon>
    </lineage>
</organism>
<evidence type="ECO:0000313" key="3">
    <source>
        <dbReference type="EMBL" id="MCK8625209.1"/>
    </source>
</evidence>
<reference evidence="3 4" key="1">
    <citation type="submission" date="2021-11" db="EMBL/GenBank/DDBJ databases">
        <title>Comparative genomics of bee honey and flower isolates.</title>
        <authorList>
            <person name="Bechtner J.D."/>
            <person name="Gallus M.K."/>
            <person name="Ehrmann M."/>
        </authorList>
    </citation>
    <scope>NUCLEOTIDE SEQUENCE [LARGE SCALE GENOMIC DNA]</scope>
    <source>
        <strain evidence="3 4">M161</strain>
    </source>
</reference>
<keyword evidence="1" id="KW-0175">Coiled coil</keyword>
<protein>
    <submittedName>
        <fullName evidence="3">Relaxase/mobilization nuclease domain-containing protein</fullName>
    </submittedName>
</protein>
<evidence type="ECO:0000313" key="4">
    <source>
        <dbReference type="Proteomes" id="UP001522905"/>
    </source>
</evidence>
<dbReference type="InterPro" id="IPR005094">
    <property type="entry name" value="Endonuclease_MobA/VirD2"/>
</dbReference>
<dbReference type="Pfam" id="PF03432">
    <property type="entry name" value="Relaxase"/>
    <property type="match status" value="1"/>
</dbReference>